<keyword evidence="6" id="KW-1185">Reference proteome</keyword>
<reference evidence="5 6" key="1">
    <citation type="submission" date="2021-07" db="EMBL/GenBank/DDBJ databases">
        <title>Novel Helicobacter sp. Isolated from a dog.</title>
        <authorList>
            <person name="Rimbara E."/>
            <person name="Suzuki M."/>
        </authorList>
    </citation>
    <scope>NUCLEOTIDE SEQUENCE [LARGE SCALE GENOMIC DNA]</scope>
    <source>
        <strain evidence="6">NHP19-003</strain>
    </source>
</reference>
<evidence type="ECO:0000313" key="5">
    <source>
        <dbReference type="EMBL" id="BCZ17030.1"/>
    </source>
</evidence>
<dbReference type="PROSITE" id="PS51118">
    <property type="entry name" value="HTH_HXLR"/>
    <property type="match status" value="1"/>
</dbReference>
<keyword evidence="2" id="KW-0238">DNA-binding</keyword>
<evidence type="ECO:0000256" key="1">
    <source>
        <dbReference type="ARBA" id="ARBA00023015"/>
    </source>
</evidence>
<evidence type="ECO:0000256" key="2">
    <source>
        <dbReference type="ARBA" id="ARBA00023125"/>
    </source>
</evidence>
<dbReference type="Proteomes" id="UP000826775">
    <property type="component" value="Chromosome"/>
</dbReference>
<dbReference type="InterPro" id="IPR036388">
    <property type="entry name" value="WH-like_DNA-bd_sf"/>
</dbReference>
<name>A0ABM7S908_9HELI</name>
<dbReference type="EMBL" id="AP024814">
    <property type="protein sequence ID" value="BCZ17030.1"/>
    <property type="molecule type" value="Genomic_DNA"/>
</dbReference>
<protein>
    <recommendedName>
        <fullName evidence="4">HTH hxlR-type domain-containing protein</fullName>
    </recommendedName>
</protein>
<feature type="domain" description="HTH hxlR-type" evidence="4">
    <location>
        <begin position="17"/>
        <end position="118"/>
    </location>
</feature>
<accession>A0ABM7S908</accession>
<sequence length="120" mass="13865">MQDLNLPKDQNIYQTECPILRAMQILGQKWKLPILWYIADAPNQTLRYNELQRKVVGITATMLTKCLRELEADKIIIRKHTPTIPPTVEYSLHENGKTLLPALNALYQWAVTLEQEPPLS</sequence>
<evidence type="ECO:0000313" key="6">
    <source>
        <dbReference type="Proteomes" id="UP000826775"/>
    </source>
</evidence>
<dbReference type="Gene3D" id="1.10.10.10">
    <property type="entry name" value="Winged helix-like DNA-binding domain superfamily/Winged helix DNA-binding domain"/>
    <property type="match status" value="1"/>
</dbReference>
<evidence type="ECO:0000259" key="4">
    <source>
        <dbReference type="PROSITE" id="PS51118"/>
    </source>
</evidence>
<dbReference type="PANTHER" id="PTHR33204">
    <property type="entry name" value="TRANSCRIPTIONAL REGULATOR, MARR FAMILY"/>
    <property type="match status" value="1"/>
</dbReference>
<dbReference type="InterPro" id="IPR036390">
    <property type="entry name" value="WH_DNA-bd_sf"/>
</dbReference>
<keyword evidence="3" id="KW-0804">Transcription</keyword>
<keyword evidence="1" id="KW-0805">Transcription regulation</keyword>
<dbReference type="InterPro" id="IPR002577">
    <property type="entry name" value="HTH_HxlR"/>
</dbReference>
<dbReference type="RefSeq" id="WP_260320623.1">
    <property type="nucleotide sequence ID" value="NZ_AP024814.1"/>
</dbReference>
<organism evidence="5 6">
    <name type="scientific">Helicobacter gastrocanis</name>
    <dbReference type="NCBI Taxonomy" id="2849641"/>
    <lineage>
        <taxon>Bacteria</taxon>
        <taxon>Pseudomonadati</taxon>
        <taxon>Campylobacterota</taxon>
        <taxon>Epsilonproteobacteria</taxon>
        <taxon>Campylobacterales</taxon>
        <taxon>Helicobacteraceae</taxon>
        <taxon>Helicobacter</taxon>
    </lineage>
</organism>
<evidence type="ECO:0000256" key="3">
    <source>
        <dbReference type="ARBA" id="ARBA00023163"/>
    </source>
</evidence>
<dbReference type="SUPFAM" id="SSF46785">
    <property type="entry name" value="Winged helix' DNA-binding domain"/>
    <property type="match status" value="1"/>
</dbReference>
<dbReference type="Pfam" id="PF01638">
    <property type="entry name" value="HxlR"/>
    <property type="match status" value="1"/>
</dbReference>
<proteinExistence type="predicted"/>
<gene>
    <name evidence="5" type="ORF">NHP190003_03120</name>
</gene>